<dbReference type="Pfam" id="PF00571">
    <property type="entry name" value="CBS"/>
    <property type="match status" value="4"/>
</dbReference>
<dbReference type="Gene3D" id="3.10.580.10">
    <property type="entry name" value="CBS-domain"/>
    <property type="match status" value="2"/>
</dbReference>
<protein>
    <submittedName>
        <fullName evidence="5">CBS domain-containing protein</fullName>
    </submittedName>
</protein>
<dbReference type="AlphaFoldDB" id="A0AAP2W6M9"/>
<dbReference type="SMART" id="SM00116">
    <property type="entry name" value="CBS"/>
    <property type="match status" value="4"/>
</dbReference>
<evidence type="ECO:0000256" key="2">
    <source>
        <dbReference type="ARBA" id="ARBA00023167"/>
    </source>
</evidence>
<feature type="domain" description="CBS" evidence="4">
    <location>
        <begin position="53"/>
        <end position="110"/>
    </location>
</feature>
<dbReference type="RefSeq" id="WP_230741261.1">
    <property type="nucleotide sequence ID" value="NZ_PGCK01000003.1"/>
</dbReference>
<accession>A0AAP2W6M9</accession>
<proteinExistence type="predicted"/>
<feature type="domain" description="CBS" evidence="4">
    <location>
        <begin position="271"/>
        <end position="324"/>
    </location>
</feature>
<reference evidence="5 6" key="1">
    <citation type="submission" date="2017-11" db="EMBL/GenBank/DDBJ databases">
        <title>Isolation and Characterization of Family Methanocellaceae Species from Potential Methane Hydrate Area Offshore Southwestern Taiwan.</title>
        <authorList>
            <person name="Zhang W.-L."/>
            <person name="Chen W.-C."/>
            <person name="Lai M.-C."/>
            <person name="Chen S.-C."/>
        </authorList>
    </citation>
    <scope>NUCLEOTIDE SEQUENCE [LARGE SCALE GENOMIC DNA]</scope>
    <source>
        <strain evidence="5 6">CWC-04</strain>
    </source>
</reference>
<evidence type="ECO:0000259" key="4">
    <source>
        <dbReference type="PROSITE" id="PS51371"/>
    </source>
</evidence>
<keyword evidence="2" id="KW-0486">Methionine biosynthesis</keyword>
<dbReference type="PANTHER" id="PTHR43080">
    <property type="entry name" value="CBS DOMAIN-CONTAINING PROTEIN CBSX3, MITOCHONDRIAL"/>
    <property type="match status" value="1"/>
</dbReference>
<keyword evidence="2" id="KW-0028">Amino-acid biosynthesis</keyword>
<evidence type="ECO:0000256" key="1">
    <source>
        <dbReference type="ARBA" id="ARBA00023122"/>
    </source>
</evidence>
<dbReference type="Proteomes" id="UP001320159">
    <property type="component" value="Unassembled WGS sequence"/>
</dbReference>
<evidence type="ECO:0000256" key="3">
    <source>
        <dbReference type="PROSITE-ProRule" id="PRU00703"/>
    </source>
</evidence>
<dbReference type="PANTHER" id="PTHR43080:SF2">
    <property type="entry name" value="CBS DOMAIN-CONTAINING PROTEIN"/>
    <property type="match status" value="1"/>
</dbReference>
<feature type="domain" description="CBS" evidence="4">
    <location>
        <begin position="133"/>
        <end position="195"/>
    </location>
</feature>
<dbReference type="PROSITE" id="PS51371">
    <property type="entry name" value="CBS"/>
    <property type="match status" value="4"/>
</dbReference>
<keyword evidence="6" id="KW-1185">Reference proteome</keyword>
<dbReference type="EMBL" id="PGCK01000003">
    <property type="protein sequence ID" value="MCD1294434.1"/>
    <property type="molecule type" value="Genomic_DNA"/>
</dbReference>
<evidence type="ECO:0000313" key="6">
    <source>
        <dbReference type="Proteomes" id="UP001320159"/>
    </source>
</evidence>
<dbReference type="GO" id="GO:0009086">
    <property type="term" value="P:methionine biosynthetic process"/>
    <property type="evidence" value="ECO:0007669"/>
    <property type="project" value="UniProtKB-KW"/>
</dbReference>
<feature type="domain" description="CBS" evidence="4">
    <location>
        <begin position="196"/>
        <end position="251"/>
    </location>
</feature>
<gene>
    <name evidence="5" type="ORF">CUJ83_05400</name>
</gene>
<keyword evidence="1 3" id="KW-0129">CBS domain</keyword>
<dbReference type="CDD" id="cd17779">
    <property type="entry name" value="CBS_archAMPK_gamma-repeat1"/>
    <property type="match status" value="1"/>
</dbReference>
<name>A0AAP2W6M9_9EURY</name>
<dbReference type="InterPro" id="IPR000644">
    <property type="entry name" value="CBS_dom"/>
</dbReference>
<dbReference type="SUPFAM" id="SSF54631">
    <property type="entry name" value="CBS-domain pair"/>
    <property type="match status" value="3"/>
</dbReference>
<organism evidence="5 6">
    <name type="scientific">Methanooceanicella nereidis</name>
    <dbReference type="NCBI Taxonomy" id="2052831"/>
    <lineage>
        <taxon>Archaea</taxon>
        <taxon>Methanobacteriati</taxon>
        <taxon>Methanobacteriota</taxon>
        <taxon>Stenosarchaea group</taxon>
        <taxon>Methanomicrobia</taxon>
        <taxon>Methanocellales</taxon>
        <taxon>Methanocellaceae</taxon>
        <taxon>Methanooceanicella</taxon>
    </lineage>
</organism>
<dbReference type="InterPro" id="IPR046342">
    <property type="entry name" value="CBS_dom_sf"/>
</dbReference>
<evidence type="ECO:0000313" key="5">
    <source>
        <dbReference type="EMBL" id="MCD1294434.1"/>
    </source>
</evidence>
<sequence length="324" mass="35163">MTREGINEFGKNRRSRRANTGKFVHDLNESFTKGPLDFKQRISQHVSGIMAVASKDVVTIPPTTTIMGAARTMVGYGYRRLPVADPGTKRIEGICTVVDVIDFLGGGDKRQIIDKKYDGNMIVAINGPITEIMQQEVITIQDSSSLEDAVSTMIERSIGGAPVVTEDGKIVGIITERDIVHLMGETISGKRISDVMSERVTTAPPDMSIESAAKTMIESGFRRLPIVSNNLVCGIVTATDIMRYLGSGDAFKKLVTGNVDEALSLPVSSIMKGEIITVRPDEDLGATAKLMYRNKIGCLPVISDEGLAGIITEHDIMMSLKEEE</sequence>
<dbReference type="CDD" id="cd04631">
    <property type="entry name" value="CBS_archAMPK_gamma-repeat2"/>
    <property type="match status" value="1"/>
</dbReference>
<comment type="caution">
    <text evidence="5">The sequence shown here is derived from an EMBL/GenBank/DDBJ whole genome shotgun (WGS) entry which is preliminary data.</text>
</comment>
<dbReference type="InterPro" id="IPR051257">
    <property type="entry name" value="Diverse_CBS-Domain"/>
</dbReference>